<feature type="non-terminal residue" evidence="1">
    <location>
        <position position="1"/>
    </location>
</feature>
<evidence type="ECO:0000313" key="2">
    <source>
        <dbReference type="Proteomes" id="UP001374535"/>
    </source>
</evidence>
<sequence>SSSTHTRTPPLNHYIIFPSPLLKNNTTEQAQPQEHTTSTTIITLSSSPSNIITSFWAHQDRQSIFPIFIFHHDPNQQPWKENQTTPQAKHTFITFLPRTDSSTNSIQNQIQISEE</sequence>
<organism evidence="1 2">
    <name type="scientific">Vigna mungo</name>
    <name type="common">Black gram</name>
    <name type="synonym">Phaseolus mungo</name>
    <dbReference type="NCBI Taxonomy" id="3915"/>
    <lineage>
        <taxon>Eukaryota</taxon>
        <taxon>Viridiplantae</taxon>
        <taxon>Streptophyta</taxon>
        <taxon>Embryophyta</taxon>
        <taxon>Tracheophyta</taxon>
        <taxon>Spermatophyta</taxon>
        <taxon>Magnoliopsida</taxon>
        <taxon>eudicotyledons</taxon>
        <taxon>Gunneridae</taxon>
        <taxon>Pentapetalae</taxon>
        <taxon>rosids</taxon>
        <taxon>fabids</taxon>
        <taxon>Fabales</taxon>
        <taxon>Fabaceae</taxon>
        <taxon>Papilionoideae</taxon>
        <taxon>50 kb inversion clade</taxon>
        <taxon>NPAAA clade</taxon>
        <taxon>indigoferoid/millettioid clade</taxon>
        <taxon>Phaseoleae</taxon>
        <taxon>Vigna</taxon>
    </lineage>
</organism>
<proteinExistence type="predicted"/>
<gene>
    <name evidence="1" type="ORF">V8G54_028529</name>
</gene>
<dbReference type="EMBL" id="CP144692">
    <property type="protein sequence ID" value="WVY96378.1"/>
    <property type="molecule type" value="Genomic_DNA"/>
</dbReference>
<evidence type="ECO:0000313" key="1">
    <source>
        <dbReference type="EMBL" id="WVY96378.1"/>
    </source>
</evidence>
<protein>
    <submittedName>
        <fullName evidence="1">Uncharacterized protein</fullName>
    </submittedName>
</protein>
<dbReference type="AlphaFoldDB" id="A0AAQ3RI87"/>
<accession>A0AAQ3RI87</accession>
<dbReference type="Proteomes" id="UP001374535">
    <property type="component" value="Chromosome 9"/>
</dbReference>
<name>A0AAQ3RI87_VIGMU</name>
<reference evidence="1 2" key="1">
    <citation type="journal article" date="2023" name="Life. Sci Alliance">
        <title>Evolutionary insights into 3D genome organization and epigenetic landscape of Vigna mungo.</title>
        <authorList>
            <person name="Junaid A."/>
            <person name="Singh B."/>
            <person name="Bhatia S."/>
        </authorList>
    </citation>
    <scope>NUCLEOTIDE SEQUENCE [LARGE SCALE GENOMIC DNA]</scope>
    <source>
        <strain evidence="1">Urdbean</strain>
    </source>
</reference>
<keyword evidence="2" id="KW-1185">Reference proteome</keyword>